<keyword evidence="3" id="KW-1185">Reference proteome</keyword>
<reference evidence="2" key="1">
    <citation type="journal article" date="2020" name="Stud. Mycol.">
        <title>101 Dothideomycetes genomes: a test case for predicting lifestyles and emergence of pathogens.</title>
        <authorList>
            <person name="Haridas S."/>
            <person name="Albert R."/>
            <person name="Binder M."/>
            <person name="Bloem J."/>
            <person name="Labutti K."/>
            <person name="Salamov A."/>
            <person name="Andreopoulos B."/>
            <person name="Baker S."/>
            <person name="Barry K."/>
            <person name="Bills G."/>
            <person name="Bluhm B."/>
            <person name="Cannon C."/>
            <person name="Castanera R."/>
            <person name="Culley D."/>
            <person name="Daum C."/>
            <person name="Ezra D."/>
            <person name="Gonzalez J."/>
            <person name="Henrissat B."/>
            <person name="Kuo A."/>
            <person name="Liang C."/>
            <person name="Lipzen A."/>
            <person name="Lutzoni F."/>
            <person name="Magnuson J."/>
            <person name="Mondo S."/>
            <person name="Nolan M."/>
            <person name="Ohm R."/>
            <person name="Pangilinan J."/>
            <person name="Park H.-J."/>
            <person name="Ramirez L."/>
            <person name="Alfaro M."/>
            <person name="Sun H."/>
            <person name="Tritt A."/>
            <person name="Yoshinaga Y."/>
            <person name="Zwiers L.-H."/>
            <person name="Turgeon B."/>
            <person name="Goodwin S."/>
            <person name="Spatafora J."/>
            <person name="Crous P."/>
            <person name="Grigoriev I."/>
        </authorList>
    </citation>
    <scope>NUCLEOTIDE SEQUENCE</scope>
    <source>
        <strain evidence="2">CBS 183.55</strain>
    </source>
</reference>
<feature type="signal peptide" evidence="1">
    <location>
        <begin position="1"/>
        <end position="21"/>
    </location>
</feature>
<dbReference type="EMBL" id="ML978958">
    <property type="protein sequence ID" value="KAF1932926.1"/>
    <property type="molecule type" value="Genomic_DNA"/>
</dbReference>
<name>A0A6A5S370_9PLEO</name>
<protein>
    <recommendedName>
        <fullName evidence="4">Secreted protein</fullName>
    </recommendedName>
</protein>
<keyword evidence="1" id="KW-0732">Signal</keyword>
<proteinExistence type="predicted"/>
<gene>
    <name evidence="2" type="ORF">M421DRAFT_252866</name>
</gene>
<organism evidence="2 3">
    <name type="scientific">Didymella exigua CBS 183.55</name>
    <dbReference type="NCBI Taxonomy" id="1150837"/>
    <lineage>
        <taxon>Eukaryota</taxon>
        <taxon>Fungi</taxon>
        <taxon>Dikarya</taxon>
        <taxon>Ascomycota</taxon>
        <taxon>Pezizomycotina</taxon>
        <taxon>Dothideomycetes</taxon>
        <taxon>Pleosporomycetidae</taxon>
        <taxon>Pleosporales</taxon>
        <taxon>Pleosporineae</taxon>
        <taxon>Didymellaceae</taxon>
        <taxon>Didymella</taxon>
    </lineage>
</organism>
<accession>A0A6A5S370</accession>
<evidence type="ECO:0000256" key="1">
    <source>
        <dbReference type="SAM" id="SignalP"/>
    </source>
</evidence>
<feature type="chain" id="PRO_5025385573" description="Secreted protein" evidence="1">
    <location>
        <begin position="22"/>
        <end position="88"/>
    </location>
</feature>
<evidence type="ECO:0000313" key="2">
    <source>
        <dbReference type="EMBL" id="KAF1932926.1"/>
    </source>
</evidence>
<dbReference type="Proteomes" id="UP000800082">
    <property type="component" value="Unassembled WGS sequence"/>
</dbReference>
<dbReference type="RefSeq" id="XP_033453174.1">
    <property type="nucleotide sequence ID" value="XM_033588623.1"/>
</dbReference>
<evidence type="ECO:0008006" key="4">
    <source>
        <dbReference type="Google" id="ProtNLM"/>
    </source>
</evidence>
<sequence>MCACSSCSLCNFCCVLAPCWCRRVDLPWIKRKCRYPDAMKALYSESISRHASVQGKRNLVWIMVFEIRRRHTQEPVAKFAASEDPLCI</sequence>
<dbReference type="GeneID" id="54346270"/>
<evidence type="ECO:0000313" key="3">
    <source>
        <dbReference type="Proteomes" id="UP000800082"/>
    </source>
</evidence>
<dbReference type="AlphaFoldDB" id="A0A6A5S370"/>